<dbReference type="RefSeq" id="WP_091062124.1">
    <property type="nucleotide sequence ID" value="NZ_FMDM01000005.1"/>
</dbReference>
<reference evidence="2" key="1">
    <citation type="submission" date="2016-06" db="EMBL/GenBank/DDBJ databases">
        <authorList>
            <person name="Varghese N."/>
            <person name="Submissions Spin"/>
        </authorList>
    </citation>
    <scope>NUCLEOTIDE SEQUENCE [LARGE SCALE GENOMIC DNA]</scope>
    <source>
        <strain evidence="2">DSM 45647</strain>
    </source>
</reference>
<accession>A0A1C5IDM2</accession>
<dbReference type="Proteomes" id="UP000199360">
    <property type="component" value="Unassembled WGS sequence"/>
</dbReference>
<gene>
    <name evidence="1" type="ORF">GA0070213_105344</name>
</gene>
<name>A0A1C5IDM2_9ACTN</name>
<dbReference type="OrthoDB" id="3398122at2"/>
<dbReference type="AlphaFoldDB" id="A0A1C5IDM2"/>
<organism evidence="1 2">
    <name type="scientific">Micromonospora humi</name>
    <dbReference type="NCBI Taxonomy" id="745366"/>
    <lineage>
        <taxon>Bacteria</taxon>
        <taxon>Bacillati</taxon>
        <taxon>Actinomycetota</taxon>
        <taxon>Actinomycetes</taxon>
        <taxon>Micromonosporales</taxon>
        <taxon>Micromonosporaceae</taxon>
        <taxon>Micromonospora</taxon>
    </lineage>
</organism>
<protein>
    <submittedName>
        <fullName evidence="1">Uncharacterized protein</fullName>
    </submittedName>
</protein>
<evidence type="ECO:0000313" key="1">
    <source>
        <dbReference type="EMBL" id="SCG56502.1"/>
    </source>
</evidence>
<sequence>MTGRYVIHLPVRASDLARAKVLGRTAGRALGFLAVVELGGITVSAEDDQCVRHWVFCDRTLDGGRRCVLRADHVTPCAARLAGRRSL</sequence>
<keyword evidence="2" id="KW-1185">Reference proteome</keyword>
<dbReference type="EMBL" id="FMDM01000005">
    <property type="protein sequence ID" value="SCG56502.1"/>
    <property type="molecule type" value="Genomic_DNA"/>
</dbReference>
<evidence type="ECO:0000313" key="2">
    <source>
        <dbReference type="Proteomes" id="UP000199360"/>
    </source>
</evidence>
<proteinExistence type="predicted"/>